<reference evidence="1 2" key="1">
    <citation type="journal article" date="2018" name="Mol. Biol. Evol.">
        <title>Broad Genomic Sampling Reveals a Smut Pathogenic Ancestry of the Fungal Clade Ustilaginomycotina.</title>
        <authorList>
            <person name="Kijpornyongpan T."/>
            <person name="Mondo S.J."/>
            <person name="Barry K."/>
            <person name="Sandor L."/>
            <person name="Lee J."/>
            <person name="Lipzen A."/>
            <person name="Pangilinan J."/>
            <person name="LaButti K."/>
            <person name="Hainaut M."/>
            <person name="Henrissat B."/>
            <person name="Grigoriev I.V."/>
            <person name="Spatafora J.W."/>
            <person name="Aime M.C."/>
        </authorList>
    </citation>
    <scope>NUCLEOTIDE SEQUENCE [LARGE SCALE GENOMIC DNA]</scope>
    <source>
        <strain evidence="1 2">MCA 3645</strain>
    </source>
</reference>
<organism evidence="1 2">
    <name type="scientific">Testicularia cyperi</name>
    <dbReference type="NCBI Taxonomy" id="1882483"/>
    <lineage>
        <taxon>Eukaryota</taxon>
        <taxon>Fungi</taxon>
        <taxon>Dikarya</taxon>
        <taxon>Basidiomycota</taxon>
        <taxon>Ustilaginomycotina</taxon>
        <taxon>Ustilaginomycetes</taxon>
        <taxon>Ustilaginales</taxon>
        <taxon>Anthracoideaceae</taxon>
        <taxon>Testicularia</taxon>
    </lineage>
</organism>
<gene>
    <name evidence="1" type="ORF">BCV70DRAFT_200720</name>
</gene>
<evidence type="ECO:0000313" key="2">
    <source>
        <dbReference type="Proteomes" id="UP000246740"/>
    </source>
</evidence>
<sequence length="149" mass="16673">MPYSTLIVAVALSAKPLIRPTRSNVQFNSLCLACQTHLDLHRLQTPETQNNPTVSRQRVSAASSICSSDDRRCRHQDYEPIFFVFQLESNVRSCPGQFAVGHFANACTVSPLNSCRYVLVFQVERIETVAVCFSDPAVPRGETITRITR</sequence>
<dbReference type="InParanoid" id="A0A317XR87"/>
<dbReference type="Proteomes" id="UP000246740">
    <property type="component" value="Unassembled WGS sequence"/>
</dbReference>
<evidence type="ECO:0000313" key="1">
    <source>
        <dbReference type="EMBL" id="PWY99810.1"/>
    </source>
</evidence>
<protein>
    <submittedName>
        <fullName evidence="1">Uncharacterized protein</fullName>
    </submittedName>
</protein>
<name>A0A317XR87_9BASI</name>
<accession>A0A317XR87</accession>
<keyword evidence="2" id="KW-1185">Reference proteome</keyword>
<dbReference type="EMBL" id="KZ819194">
    <property type="protein sequence ID" value="PWY99810.1"/>
    <property type="molecule type" value="Genomic_DNA"/>
</dbReference>
<proteinExistence type="predicted"/>
<dbReference type="AlphaFoldDB" id="A0A317XR87"/>